<sequence>MRVVTHVSSNGKEVNLNLPGTNLARFRVRSDTLKFVDKAPRASKPVAESLNPS</sequence>
<name>A0A9X0U6K0_9BACT</name>
<comment type="caution">
    <text evidence="1">The sequence shown here is derived from an EMBL/GenBank/DDBJ whole genome shotgun (WGS) entry which is preliminary data.</text>
</comment>
<gene>
    <name evidence="1" type="ORF">HDF14_005368</name>
</gene>
<proteinExistence type="predicted"/>
<dbReference type="Proteomes" id="UP000535182">
    <property type="component" value="Unassembled WGS sequence"/>
</dbReference>
<organism evidence="1 2">
    <name type="scientific">Tunturiibacter gelidiferens</name>
    <dbReference type="NCBI Taxonomy" id="3069689"/>
    <lineage>
        <taxon>Bacteria</taxon>
        <taxon>Pseudomonadati</taxon>
        <taxon>Acidobacteriota</taxon>
        <taxon>Terriglobia</taxon>
        <taxon>Terriglobales</taxon>
        <taxon>Acidobacteriaceae</taxon>
        <taxon>Tunturiibacter</taxon>
    </lineage>
</organism>
<evidence type="ECO:0000313" key="2">
    <source>
        <dbReference type="Proteomes" id="UP000535182"/>
    </source>
</evidence>
<dbReference type="EMBL" id="JACHEB010000017">
    <property type="protein sequence ID" value="MBB5331719.1"/>
    <property type="molecule type" value="Genomic_DNA"/>
</dbReference>
<accession>A0A9X0U6K0</accession>
<reference evidence="1 2" key="1">
    <citation type="submission" date="2020-08" db="EMBL/GenBank/DDBJ databases">
        <title>Genomic Encyclopedia of Type Strains, Phase IV (KMG-V): Genome sequencing to study the core and pangenomes of soil and plant-associated prokaryotes.</title>
        <authorList>
            <person name="Whitman W."/>
        </authorList>
    </citation>
    <scope>NUCLEOTIDE SEQUENCE [LARGE SCALE GENOMIC DNA]</scope>
    <source>
        <strain evidence="1 2">X5P2</strain>
    </source>
</reference>
<dbReference type="AlphaFoldDB" id="A0A9X0U6K0"/>
<protein>
    <submittedName>
        <fullName evidence="1">Uncharacterized protein</fullName>
    </submittedName>
</protein>
<evidence type="ECO:0000313" key="1">
    <source>
        <dbReference type="EMBL" id="MBB5331719.1"/>
    </source>
</evidence>
<keyword evidence="2" id="KW-1185">Reference proteome</keyword>